<accession>A0ABQ6PPZ1</accession>
<dbReference type="EMBL" id="BTPD01000005">
    <property type="protein sequence ID" value="GMQ29350.1"/>
    <property type="molecule type" value="Genomic_DNA"/>
</dbReference>
<gene>
    <name evidence="1" type="ORF">Aconfl_19930</name>
</gene>
<evidence type="ECO:0000313" key="2">
    <source>
        <dbReference type="Proteomes" id="UP001338309"/>
    </source>
</evidence>
<organism evidence="1 2">
    <name type="scientific">Algoriphagus confluentis</name>
    <dbReference type="NCBI Taxonomy" id="1697556"/>
    <lineage>
        <taxon>Bacteria</taxon>
        <taxon>Pseudomonadati</taxon>
        <taxon>Bacteroidota</taxon>
        <taxon>Cytophagia</taxon>
        <taxon>Cytophagales</taxon>
        <taxon>Cyclobacteriaceae</taxon>
        <taxon>Algoriphagus</taxon>
    </lineage>
</organism>
<name>A0ABQ6PPZ1_9BACT</name>
<evidence type="ECO:0008006" key="3">
    <source>
        <dbReference type="Google" id="ProtNLM"/>
    </source>
</evidence>
<keyword evidence="2" id="KW-1185">Reference proteome</keyword>
<proteinExistence type="predicted"/>
<evidence type="ECO:0000313" key="1">
    <source>
        <dbReference type="EMBL" id="GMQ29350.1"/>
    </source>
</evidence>
<sequence length="389" mass="45912">MIRWKILRLSINSLLGAILFWSCSDKKTDSGRDIFLEFSERKEIFLGFSGLSSDYLQSLSWRNRSSGLIYNYVNHSFDSLFFENDSLIIKSGVQMKFDGPGSVPRFYSFFSMSDSILIFSGKELIIKSSLSSQTQKFHLREFSIFDPENPFQNIAYSPFFPIECNYYDANSNRAYFFIQDSRNKIFDLVWYDVSENEFQKVPLELENEEINQMILEVDLGKTKMAPNLSPELFVHLDKVIITYPFKSEFLVYDIRKNDIQRFFPKTFGFPARIEAPLEIKNEVSFNEALELIKNENMKGRFGSFSFLEEEEIFFRMIKGRSQGEVKNFDLYLEVFNQEFEKIGEQNLSDLNPDLDRRYFLVNDKIAFVAKDQPDEDVMYFYYLNIRRSK</sequence>
<reference evidence="1 2" key="1">
    <citation type="submission" date="2023-08" db="EMBL/GenBank/DDBJ databases">
        <title>Draft genome sequence of Algoriphagus confluentis.</title>
        <authorList>
            <person name="Takatani N."/>
            <person name="Hosokawa M."/>
            <person name="Sawabe T."/>
        </authorList>
    </citation>
    <scope>NUCLEOTIDE SEQUENCE [LARGE SCALE GENOMIC DNA]</scope>
    <source>
        <strain evidence="1 2">NBRC 111222</strain>
    </source>
</reference>
<protein>
    <recommendedName>
        <fullName evidence="3">DUF4221 domain-containing protein</fullName>
    </recommendedName>
</protein>
<dbReference type="RefSeq" id="WP_420915600.1">
    <property type="nucleotide sequence ID" value="NZ_BTPD01000005.1"/>
</dbReference>
<comment type="caution">
    <text evidence="1">The sequence shown here is derived from an EMBL/GenBank/DDBJ whole genome shotgun (WGS) entry which is preliminary data.</text>
</comment>
<dbReference type="Proteomes" id="UP001338309">
    <property type="component" value="Unassembled WGS sequence"/>
</dbReference>